<evidence type="ECO:0000256" key="1">
    <source>
        <dbReference type="ARBA" id="ARBA00022630"/>
    </source>
</evidence>
<dbReference type="Gene3D" id="3.20.20.70">
    <property type="entry name" value="Aldolase class I"/>
    <property type="match status" value="1"/>
</dbReference>
<proteinExistence type="predicted"/>
<keyword evidence="5" id="KW-1185">Reference proteome</keyword>
<gene>
    <name evidence="4" type="ORF">PTKU64_64560</name>
</gene>
<dbReference type="Pfam" id="PF03060">
    <property type="entry name" value="NMO"/>
    <property type="match status" value="1"/>
</dbReference>
<keyword evidence="3" id="KW-0560">Oxidoreductase</keyword>
<dbReference type="InterPro" id="IPR004136">
    <property type="entry name" value="NMO"/>
</dbReference>
<accession>A0ABM7TVE6</accession>
<evidence type="ECO:0000256" key="3">
    <source>
        <dbReference type="ARBA" id="ARBA00023002"/>
    </source>
</evidence>
<keyword evidence="4" id="KW-0503">Monooxygenase</keyword>
<dbReference type="GO" id="GO:0004497">
    <property type="term" value="F:monooxygenase activity"/>
    <property type="evidence" value="ECO:0007669"/>
    <property type="project" value="UniProtKB-KW"/>
</dbReference>
<dbReference type="SUPFAM" id="SSF51412">
    <property type="entry name" value="Inosine monophosphate dehydrogenase (IMPDH)"/>
    <property type="match status" value="1"/>
</dbReference>
<dbReference type="PANTHER" id="PTHR32332">
    <property type="entry name" value="2-NITROPROPANE DIOXYGENASE"/>
    <property type="match status" value="1"/>
</dbReference>
<evidence type="ECO:0000256" key="2">
    <source>
        <dbReference type="ARBA" id="ARBA00022643"/>
    </source>
</evidence>
<name>A0ABM7TVE6_9BURK</name>
<dbReference type="RefSeq" id="WP_229516445.1">
    <property type="nucleotide sequence ID" value="NZ_AP024957.1"/>
</dbReference>
<organism evidence="4 5">
    <name type="scientific">Paraburkholderia terrae</name>
    <dbReference type="NCBI Taxonomy" id="311230"/>
    <lineage>
        <taxon>Bacteria</taxon>
        <taxon>Pseudomonadati</taxon>
        <taxon>Pseudomonadota</taxon>
        <taxon>Betaproteobacteria</taxon>
        <taxon>Burkholderiales</taxon>
        <taxon>Burkholderiaceae</taxon>
        <taxon>Paraburkholderia</taxon>
    </lineage>
</organism>
<evidence type="ECO:0000313" key="4">
    <source>
        <dbReference type="EMBL" id="BCZ82781.1"/>
    </source>
</evidence>
<reference evidence="4 5" key="1">
    <citation type="journal article" date="2022" name="Front. Microbiol.">
        <title>Identification and characterization of a novel class of self-sufficient cytochrome P450 hydroxylase involved in cyclohexanecarboxylate degradation in Paraburkholderia terrae strain KU-64.</title>
        <authorList>
            <person name="Yamamoto T."/>
            <person name="Hasegawa Y."/>
            <person name="Iwaki H."/>
        </authorList>
    </citation>
    <scope>NUCLEOTIDE SEQUENCE [LARGE SCALE GENOMIC DNA]</scope>
    <source>
        <strain evidence="4 5">KU-64</strain>
    </source>
</reference>
<dbReference type="Proteomes" id="UP001319874">
    <property type="component" value="Chromosome 3"/>
</dbReference>
<keyword evidence="1" id="KW-0285">Flavoprotein</keyword>
<dbReference type="EMBL" id="AP024957">
    <property type="protein sequence ID" value="BCZ82781.1"/>
    <property type="molecule type" value="Genomic_DNA"/>
</dbReference>
<dbReference type="InterPro" id="IPR013785">
    <property type="entry name" value="Aldolase_TIM"/>
</dbReference>
<dbReference type="PANTHER" id="PTHR32332:SF20">
    <property type="entry name" value="2-NITROPROPANE DIOXYGENASE-LIKE PROTEIN"/>
    <property type="match status" value="1"/>
</dbReference>
<sequence length="328" mass="35018">MSQIAFRNAVTELFGTRLPIVAGGLMWLADADYVAAASRAGIIGFITAASFPEPQALRAEIRRCRDLCEGGPFGVNVSMLPKLVPGEKTREVFELIVDEGVKFVETSGRSPEEFLPLLKEAGIKVLHKVPAVRFAVKAAALGVDAVAIVGAECGGHPGLDMVGSFVNAAWAESQLDIPYLIGGGIGRGSQLAAALAMGASGVVVGTRFAVAEEIWAHADYKQRLVDAGPTDTELSMQSLRNTVRTLRNETTAAVKEIEAQNPNVTIQDLMPMVAGKIGRNAYVTGDWSKGLLSAGQSLAFVDRVEPLAEIVRRFERDMWQAMGRLVIA</sequence>
<evidence type="ECO:0000313" key="5">
    <source>
        <dbReference type="Proteomes" id="UP001319874"/>
    </source>
</evidence>
<dbReference type="CDD" id="cd04730">
    <property type="entry name" value="NPD_like"/>
    <property type="match status" value="1"/>
</dbReference>
<keyword evidence="2" id="KW-0288">FMN</keyword>
<protein>
    <submittedName>
        <fullName evidence="4">Nitronate monooxygenase</fullName>
    </submittedName>
</protein>